<feature type="compositionally biased region" description="Basic and acidic residues" evidence="1">
    <location>
        <begin position="66"/>
        <end position="85"/>
    </location>
</feature>
<sequence>MDAFLDALASGKKGGQQSAQQTKRAPAPRLRQKKEEVTADAQAISGQRQDKKKRAKKKLAKSRATNKSEKHRVLALVEKKEEKPVRNLAGKRKRGASDMATTTTPNAPGPAAAMTTTAEWTALLGGPGIARRRKQQHHTVINVDNNPEPIRGFLHVDDDIDNNDCNRHNVHDGGFGEDRNNIKDPIGDDRFGSDDDMIVEQRCHGQSLIDERPHRPDFDMRTLMGAIERVHLLRACSMLPGTSASPLVETTIVRLAHGAWVRAPYVRETAPAPGRGARAHLCDVLSRIYGPFWSHVARADVARQPAIAGRIGNPPTPADVLRCLRRDFGLSRLEAARIKAGAPLDPVGAADAIARAFCALGVEMTGPTSMAAHESALAAAVAEGTAFVRAVAGSVPPVPTTPSFTLAPPRMAQSAPPRVLLVGVASACPSRPPDGSSHANGTRFALMASRIPSTRPANGYVWRWAAWVLWDTRARTFWEASDETSMAAADAAVGEPSGRFAAWLRVAALRPGTALPAGVLAPRAPDTCLPVDALLLEVTTLVTSRLVDPHIADAVRAGVARAVIGWAPLWDDQIAPYVRAVSNVPTRS</sequence>
<evidence type="ECO:0000313" key="3">
    <source>
        <dbReference type="EMBL" id="AVK75667.1"/>
    </source>
</evidence>
<feature type="region of interest" description="Disordered" evidence="1">
    <location>
        <begin position="1"/>
        <end position="112"/>
    </location>
</feature>
<dbReference type="EMBL" id="MG011690">
    <property type="protein sequence ID" value="AVK75667.1"/>
    <property type="molecule type" value="Genomic_DNA"/>
</dbReference>
<dbReference type="RefSeq" id="YP_009481670.1">
    <property type="nucleotide sequence ID" value="NC_037666.1"/>
</dbReference>
<feature type="compositionally biased region" description="Basic residues" evidence="1">
    <location>
        <begin position="50"/>
        <end position="61"/>
    </location>
</feature>
<feature type="compositionally biased region" description="Low complexity" evidence="1">
    <location>
        <begin position="100"/>
        <end position="112"/>
    </location>
</feature>
<accession>A0A2U7UB46</accession>
<dbReference type="GeneID" id="36842380"/>
<dbReference type="Proteomes" id="UP000249287">
    <property type="component" value="Segment"/>
</dbReference>
<evidence type="ECO:0000256" key="1">
    <source>
        <dbReference type="SAM" id="MobiDB-lite"/>
    </source>
</evidence>
<reference evidence="3" key="1">
    <citation type="journal article" date="2018" name="Nat. Commun.">
        <title>Diversity and evolution of the emerging Pandoraviridae family.</title>
        <authorList>
            <person name="Legendre M."/>
            <person name="Fabre E."/>
            <person name="Poirot O."/>
            <person name="Jeudy S."/>
            <person name="Lartigue A."/>
            <person name="Alempic J.M."/>
            <person name="Beucher L."/>
            <person name="Philippe N."/>
            <person name="Bertaux L."/>
            <person name="Christo-Foroux E."/>
            <person name="Labadie K."/>
            <person name="Coute Y."/>
            <person name="Abergel C."/>
            <person name="Claverie J.M."/>
        </authorList>
    </citation>
    <scope>NUCLEOTIDE SEQUENCE [LARGE SCALE GENOMIC DNA]</scope>
    <source>
        <strain evidence="3">Neocaledonia</strain>
    </source>
</reference>
<evidence type="ECO:0000259" key="2">
    <source>
        <dbReference type="Pfam" id="PF19166"/>
    </source>
</evidence>
<dbReference type="KEGG" id="vg:36842380"/>
<protein>
    <recommendedName>
        <fullName evidence="2">DUF5848 domain-containing protein</fullName>
    </recommendedName>
</protein>
<gene>
    <name evidence="3" type="ORF">pneo_cds_60</name>
</gene>
<organism evidence="3">
    <name type="scientific">Pandoravirus neocaledonia</name>
    <dbReference type="NCBI Taxonomy" id="2107708"/>
    <lineage>
        <taxon>Viruses</taxon>
        <taxon>Pandoravirus</taxon>
    </lineage>
</organism>
<feature type="domain" description="DUF5848" evidence="2">
    <location>
        <begin position="255"/>
        <end position="322"/>
    </location>
</feature>
<proteinExistence type="predicted"/>
<name>A0A2U7UB46_9VIRU</name>
<feature type="compositionally biased region" description="Low complexity" evidence="1">
    <location>
        <begin position="9"/>
        <end position="21"/>
    </location>
</feature>
<dbReference type="Pfam" id="PF19166">
    <property type="entry name" value="DUF5848"/>
    <property type="match status" value="1"/>
</dbReference>
<dbReference type="InterPro" id="IPR043884">
    <property type="entry name" value="DUF5848"/>
</dbReference>